<name>A0A917ECH8_9FLAO</name>
<dbReference type="PANTHER" id="PTHR37947">
    <property type="entry name" value="BLL2462 PROTEIN"/>
    <property type="match status" value="1"/>
</dbReference>
<accession>A0A917ECH8</accession>
<sequence>MLRFFTYFGIGVLLLNPKIESTSTEIEKRNLVILADNSASIQHLGDTILVNKVTDNIQQDQALNDKFNLEIFKFGTNIEPFSQLNFSSQQTNIAKAFTSIEEIFDLQKDVVVFLSDGNQTLGADFSFWASTKKLNFFPIVIGDTLPVIDSKIDLVNANKYSFFNNTFPIEAFVSYNVEEDLNTKLELFQNNRLLASKNILFTPDKASQQIEFKVKANQIGLQNFSLRLSPLKDEKFTENNSFQLGVEIIDESAKILIATSILHPDIAMLKRSIESNPQRKVDVKLVGENPIDIDKYEMLIYYQPKANFKSLMQQVAKKQMGSLLITGTKTDYNFLNKEFDFFTKEKSAVIEDFFPLLNNNFNSFQVENLEFQSYPPIRDQFGTVSLNTPFQTLLFQKVQGIQTNSPMLLTYSNHKVKSAMLLGENAWRWRSESYLNTGDFKTFDAFISSLVQYVSTNNTKERLLVSASNFLYEGEPNQITAKFYDANYRFLADANLSIQIKKLDDEDWQEFPMLLLNNEFSYNTEALSAGNYEYTITEKDTKIQKSGKFSIISYNAEKQFISPNLDGLKTLHKNNKLYTLNEAELLKKDLLNNTKFNPIQKSILKNESLIDRILLFVFLALTLFLEWFLRKYKGLI</sequence>
<evidence type="ECO:0008006" key="4">
    <source>
        <dbReference type="Google" id="ProtNLM"/>
    </source>
</evidence>
<evidence type="ECO:0000313" key="3">
    <source>
        <dbReference type="Proteomes" id="UP000599688"/>
    </source>
</evidence>
<dbReference type="SUPFAM" id="SSF53300">
    <property type="entry name" value="vWA-like"/>
    <property type="match status" value="1"/>
</dbReference>
<keyword evidence="1" id="KW-1133">Transmembrane helix</keyword>
<keyword evidence="3" id="KW-1185">Reference proteome</keyword>
<dbReference type="InterPro" id="IPR036465">
    <property type="entry name" value="vWFA_dom_sf"/>
</dbReference>
<evidence type="ECO:0000256" key="1">
    <source>
        <dbReference type="SAM" id="Phobius"/>
    </source>
</evidence>
<dbReference type="EMBL" id="BMGL01000012">
    <property type="protein sequence ID" value="GGE19336.1"/>
    <property type="molecule type" value="Genomic_DNA"/>
</dbReference>
<protein>
    <recommendedName>
        <fullName evidence="4">VWA domain-containing protein</fullName>
    </recommendedName>
</protein>
<feature type="transmembrane region" description="Helical" evidence="1">
    <location>
        <begin position="609"/>
        <end position="629"/>
    </location>
</feature>
<dbReference type="Proteomes" id="UP000599688">
    <property type="component" value="Unassembled WGS sequence"/>
</dbReference>
<dbReference type="PANTHER" id="PTHR37947:SF1">
    <property type="entry name" value="BLL2462 PROTEIN"/>
    <property type="match status" value="1"/>
</dbReference>
<evidence type="ECO:0000313" key="2">
    <source>
        <dbReference type="EMBL" id="GGE19336.1"/>
    </source>
</evidence>
<organism evidence="2 3">
    <name type="scientific">Psychroflexus salis</name>
    <dbReference type="NCBI Taxonomy" id="1526574"/>
    <lineage>
        <taxon>Bacteria</taxon>
        <taxon>Pseudomonadati</taxon>
        <taxon>Bacteroidota</taxon>
        <taxon>Flavobacteriia</taxon>
        <taxon>Flavobacteriales</taxon>
        <taxon>Flavobacteriaceae</taxon>
        <taxon>Psychroflexus</taxon>
    </lineage>
</organism>
<gene>
    <name evidence="2" type="ORF">GCM10010831_20530</name>
</gene>
<reference evidence="2 3" key="1">
    <citation type="journal article" date="2014" name="Int. J. Syst. Evol. Microbiol.">
        <title>Complete genome sequence of Corynebacterium casei LMG S-19264T (=DSM 44701T), isolated from a smear-ripened cheese.</title>
        <authorList>
            <consortium name="US DOE Joint Genome Institute (JGI-PGF)"/>
            <person name="Walter F."/>
            <person name="Albersmeier A."/>
            <person name="Kalinowski J."/>
            <person name="Ruckert C."/>
        </authorList>
    </citation>
    <scope>NUCLEOTIDE SEQUENCE [LARGE SCALE GENOMIC DNA]</scope>
    <source>
        <strain evidence="2 3">CGMCC 1.12925</strain>
    </source>
</reference>
<keyword evidence="1" id="KW-0812">Transmembrane</keyword>
<proteinExistence type="predicted"/>
<keyword evidence="1" id="KW-0472">Membrane</keyword>
<dbReference type="RefSeq" id="WP_188406767.1">
    <property type="nucleotide sequence ID" value="NZ_BMGL01000012.1"/>
</dbReference>
<comment type="caution">
    <text evidence="2">The sequence shown here is derived from an EMBL/GenBank/DDBJ whole genome shotgun (WGS) entry which is preliminary data.</text>
</comment>
<dbReference type="AlphaFoldDB" id="A0A917ECH8"/>